<keyword evidence="2" id="KW-0732">Signal</keyword>
<evidence type="ECO:0000256" key="1">
    <source>
        <dbReference type="SAM" id="Phobius"/>
    </source>
</evidence>
<feature type="domain" description="Pesticidal crystal protein Cry22Aa Ig-like" evidence="3">
    <location>
        <begin position="802"/>
        <end position="872"/>
    </location>
</feature>
<feature type="signal peptide" evidence="2">
    <location>
        <begin position="1"/>
        <end position="38"/>
    </location>
</feature>
<keyword evidence="1" id="KW-1133">Transmembrane helix</keyword>
<dbReference type="EMBL" id="JGYN01000046">
    <property type="protein sequence ID" value="KFI44512.1"/>
    <property type="molecule type" value="Genomic_DNA"/>
</dbReference>
<dbReference type="GO" id="GO:0005975">
    <property type="term" value="P:carbohydrate metabolic process"/>
    <property type="evidence" value="ECO:0007669"/>
    <property type="project" value="UniProtKB-ARBA"/>
</dbReference>
<keyword evidence="1" id="KW-0812">Transmembrane</keyword>
<feature type="domain" description="Pesticidal crystal protein Cry22Aa Ig-like" evidence="3">
    <location>
        <begin position="645"/>
        <end position="715"/>
    </location>
</feature>
<feature type="domain" description="Pesticidal crystal protein Cry22Aa Ig-like" evidence="3">
    <location>
        <begin position="879"/>
        <end position="950"/>
    </location>
</feature>
<accession>A0A086ZDB2</accession>
<evidence type="ECO:0000256" key="2">
    <source>
        <dbReference type="SAM" id="SignalP"/>
    </source>
</evidence>
<feature type="domain" description="Pesticidal crystal protein Cry22Aa Ig-like" evidence="3">
    <location>
        <begin position="489"/>
        <end position="559"/>
    </location>
</feature>
<dbReference type="PANTHER" id="PTHR24273:SF32">
    <property type="entry name" value="HYALIN"/>
    <property type="match status" value="1"/>
</dbReference>
<evidence type="ECO:0000259" key="3">
    <source>
        <dbReference type="Pfam" id="PF16403"/>
    </source>
</evidence>
<protein>
    <submittedName>
        <fullName evidence="4">LPXTG-domain-containing protein cell wall anchor domain</fullName>
    </submittedName>
</protein>
<organism evidence="4 5">
    <name type="scientific">Bifidobacterium biavatii DSM 23969</name>
    <dbReference type="NCBI Taxonomy" id="1437608"/>
    <lineage>
        <taxon>Bacteria</taxon>
        <taxon>Bacillati</taxon>
        <taxon>Actinomycetota</taxon>
        <taxon>Actinomycetes</taxon>
        <taxon>Bifidobacteriales</taxon>
        <taxon>Bifidobacteriaceae</taxon>
        <taxon>Bifidobacterium</taxon>
    </lineage>
</organism>
<evidence type="ECO:0000313" key="4">
    <source>
        <dbReference type="EMBL" id="KFI44512.1"/>
    </source>
</evidence>
<dbReference type="Gene3D" id="2.60.40.10">
    <property type="entry name" value="Immunoglobulins"/>
    <property type="match status" value="8"/>
</dbReference>
<sequence>MNISPGTSQKKGKTLIRIMAGVAVSALSLISFVTPASAASTSLDQTLPTDSGVLYYGVNLAGARETYIPAGTKLTSSSSGGYCTVTGGGVTWFKVKKSCYGLGLKLTGINVRSGSGSREIGKITTGKGEETVTLTYTNGVAQSLLVGGDRLLDLNQTDFYFRDGGIGVGNPTTPFKARPLVASYGNSTILVVSLPADVQGDSSLAPSDGYEYSGVIGSFIGASDADPDDPISYPSISIGTFIAGKLKMKPAGTIVGQSWYVNWYPTFNFKGQILADSNKSLVFHGSVIGNGSSFTQNGDQVTGTLYSSSITGSAGIKFKNNAFTTPEIKGATDKTIDKGSVFDPKAGVTASSKRVNSTTVDDLTSSITVDGTVDVNRVGSYVLTYSVTNLYGVTTTVKRTITVKEPNKPVITGVLNKTIEAGGTFDPKAGVTANDVEDGDLTSKIVITGTVDPKKTGAYTLTYKVTDKDGHTVSVDRTITVVDTTKPVITGALNKTIEAGTSFDPKQGVTASDTVDGDLTSQIKTSGTVNTSKPGSYTITYTVSDKSGNTTTVSRVITVVDTTKPVLKTPGDVTIHVGDTFDPKAGVTASDTVDGDLTSKIQVTGSADTSTPGKYTITYKVTDNAGNTTTATRTVTVVAVNVPVIKGATSKTVEAATSFDKKAGVTASDVEDGDLTSKIQVTGDVNLKKTGSYTLTYTVTDKDGHTTTVSRVITVVDTTKPVITGAADKTITEGKTFDPKQGVTATDTLDGDLTPKLQITGTVDVTKPGKYTVKYNVSDAAGNKAIEVTRTITVTAANKPVIKGASAKTVEAATSFDPKAGVTASDVEDGDLTSKIQVTGDVNLKKTGSYTLTYKVTDKDGWTTTVTRVVTVVDTTKPTISGATAKTIVSGTQFDPKAGVTASDTLDGDLTSKITVTGSVDSAKPGSYELTYSVSDKAGNTATVKRVITVNSRMNTSMPKTGGNAGLVLVMAIVVLMLGMLLRVSMTMREAFTRR</sequence>
<dbReference type="PANTHER" id="PTHR24273">
    <property type="entry name" value="FI04643P-RELATED"/>
    <property type="match status" value="1"/>
</dbReference>
<feature type="domain" description="Pesticidal crystal protein Cry22Aa Ig-like" evidence="3">
    <location>
        <begin position="412"/>
        <end position="481"/>
    </location>
</feature>
<dbReference type="eggNOG" id="COG4257">
    <property type="taxonomic scope" value="Bacteria"/>
</dbReference>
<feature type="domain" description="Pesticidal crystal protein Cry22Aa Ig-like" evidence="3">
    <location>
        <begin position="567"/>
        <end position="637"/>
    </location>
</feature>
<dbReference type="Proteomes" id="UP000029108">
    <property type="component" value="Unassembled WGS sequence"/>
</dbReference>
<dbReference type="AlphaFoldDB" id="A0A086ZDB2"/>
<dbReference type="InterPro" id="IPR032179">
    <property type="entry name" value="Cry22Aa_Ig-like"/>
</dbReference>
<dbReference type="STRING" id="1437608.GCA_000771645_02203"/>
<dbReference type="Pfam" id="PF16403">
    <property type="entry name" value="Bact_surface_Ig-like"/>
    <property type="match status" value="8"/>
</dbReference>
<name>A0A086ZDB2_9BIFI</name>
<feature type="chain" id="PRO_5001817857" evidence="2">
    <location>
        <begin position="39"/>
        <end position="995"/>
    </location>
</feature>
<proteinExistence type="predicted"/>
<reference evidence="4 5" key="1">
    <citation type="submission" date="2014-03" db="EMBL/GenBank/DDBJ databases">
        <title>Genomics of Bifidobacteria.</title>
        <authorList>
            <person name="Ventura M."/>
            <person name="Milani C."/>
            <person name="Lugli G.A."/>
        </authorList>
    </citation>
    <scope>NUCLEOTIDE SEQUENCE [LARGE SCALE GENOMIC DNA]</scope>
    <source>
        <strain evidence="4 5">DSM 23969</strain>
    </source>
</reference>
<feature type="domain" description="Pesticidal crystal protein Cry22Aa Ig-like" evidence="3">
    <location>
        <begin position="723"/>
        <end position="794"/>
    </location>
</feature>
<evidence type="ECO:0000313" key="5">
    <source>
        <dbReference type="Proteomes" id="UP000029108"/>
    </source>
</evidence>
<feature type="transmembrane region" description="Helical" evidence="1">
    <location>
        <begin position="965"/>
        <end position="985"/>
    </location>
</feature>
<feature type="domain" description="Pesticidal crystal protein Cry22Aa Ig-like" evidence="3">
    <location>
        <begin position="327"/>
        <end position="403"/>
    </location>
</feature>
<gene>
    <name evidence="4" type="ORF">BBIA_2420</name>
</gene>
<comment type="caution">
    <text evidence="4">The sequence shown here is derived from an EMBL/GenBank/DDBJ whole genome shotgun (WGS) entry which is preliminary data.</text>
</comment>
<keyword evidence="5" id="KW-1185">Reference proteome</keyword>
<keyword evidence="1" id="KW-0472">Membrane</keyword>
<dbReference type="InterPro" id="IPR013783">
    <property type="entry name" value="Ig-like_fold"/>
</dbReference>